<gene>
    <name evidence="1" type="ORF">L798_04294</name>
</gene>
<name>A0A067QSN8_ZOONE</name>
<dbReference type="Proteomes" id="UP000027135">
    <property type="component" value="Unassembled WGS sequence"/>
</dbReference>
<protein>
    <submittedName>
        <fullName evidence="1">Uncharacterized protein</fullName>
    </submittedName>
</protein>
<organism evidence="1 2">
    <name type="scientific">Zootermopsis nevadensis</name>
    <name type="common">Dampwood termite</name>
    <dbReference type="NCBI Taxonomy" id="136037"/>
    <lineage>
        <taxon>Eukaryota</taxon>
        <taxon>Metazoa</taxon>
        <taxon>Ecdysozoa</taxon>
        <taxon>Arthropoda</taxon>
        <taxon>Hexapoda</taxon>
        <taxon>Insecta</taxon>
        <taxon>Pterygota</taxon>
        <taxon>Neoptera</taxon>
        <taxon>Polyneoptera</taxon>
        <taxon>Dictyoptera</taxon>
        <taxon>Blattodea</taxon>
        <taxon>Blattoidea</taxon>
        <taxon>Termitoidae</taxon>
        <taxon>Termopsidae</taxon>
        <taxon>Zootermopsis</taxon>
    </lineage>
</organism>
<evidence type="ECO:0000313" key="1">
    <source>
        <dbReference type="EMBL" id="KDR06368.1"/>
    </source>
</evidence>
<reference evidence="1 2" key="1">
    <citation type="journal article" date="2014" name="Nat. Commun.">
        <title>Molecular traces of alternative social organization in a termite genome.</title>
        <authorList>
            <person name="Terrapon N."/>
            <person name="Li C."/>
            <person name="Robertson H.M."/>
            <person name="Ji L."/>
            <person name="Meng X."/>
            <person name="Booth W."/>
            <person name="Chen Z."/>
            <person name="Childers C.P."/>
            <person name="Glastad K.M."/>
            <person name="Gokhale K."/>
            <person name="Gowin J."/>
            <person name="Gronenberg W."/>
            <person name="Hermansen R.A."/>
            <person name="Hu H."/>
            <person name="Hunt B.G."/>
            <person name="Huylmans A.K."/>
            <person name="Khalil S.M."/>
            <person name="Mitchell R.D."/>
            <person name="Munoz-Torres M.C."/>
            <person name="Mustard J.A."/>
            <person name="Pan H."/>
            <person name="Reese J.T."/>
            <person name="Scharf M.E."/>
            <person name="Sun F."/>
            <person name="Vogel H."/>
            <person name="Xiao J."/>
            <person name="Yang W."/>
            <person name="Yang Z."/>
            <person name="Yang Z."/>
            <person name="Zhou J."/>
            <person name="Zhu J."/>
            <person name="Brent C.S."/>
            <person name="Elsik C.G."/>
            <person name="Goodisman M.A."/>
            <person name="Liberles D.A."/>
            <person name="Roe R.M."/>
            <person name="Vargo E.L."/>
            <person name="Vilcinskas A."/>
            <person name="Wang J."/>
            <person name="Bornberg-Bauer E."/>
            <person name="Korb J."/>
            <person name="Zhang G."/>
            <person name="Liebig J."/>
        </authorList>
    </citation>
    <scope>NUCLEOTIDE SEQUENCE [LARGE SCALE GENOMIC DNA]</scope>
    <source>
        <tissue evidence="1">Whole organism</tissue>
    </source>
</reference>
<dbReference type="AlphaFoldDB" id="A0A067QSN8"/>
<dbReference type="EMBL" id="KK853603">
    <property type="protein sequence ID" value="KDR06368.1"/>
    <property type="molecule type" value="Genomic_DNA"/>
</dbReference>
<accession>A0A067QSN8</accession>
<dbReference type="InParanoid" id="A0A067QSN8"/>
<sequence>MRCSESYSYFNITSKTTSLNKKTIGATLTYSHDHAVVFFNSTTATKKCNHEDNNSHNNEQNWTNEEFSMNEIRVIGVKILNNGTSDKNCNASYGKYKVKNK</sequence>
<evidence type="ECO:0000313" key="2">
    <source>
        <dbReference type="Proteomes" id="UP000027135"/>
    </source>
</evidence>
<proteinExistence type="predicted"/>
<keyword evidence="2" id="KW-1185">Reference proteome</keyword>